<dbReference type="VEuPathDB" id="VectorBase:AAEL019503"/>
<organism evidence="2 3">
    <name type="scientific">Aedes aegypti</name>
    <name type="common">Yellowfever mosquito</name>
    <name type="synonym">Culex aegypti</name>
    <dbReference type="NCBI Taxonomy" id="7159"/>
    <lineage>
        <taxon>Eukaryota</taxon>
        <taxon>Metazoa</taxon>
        <taxon>Ecdysozoa</taxon>
        <taxon>Arthropoda</taxon>
        <taxon>Hexapoda</taxon>
        <taxon>Insecta</taxon>
        <taxon>Pterygota</taxon>
        <taxon>Neoptera</taxon>
        <taxon>Endopterygota</taxon>
        <taxon>Diptera</taxon>
        <taxon>Nematocera</taxon>
        <taxon>Culicoidea</taxon>
        <taxon>Culicidae</taxon>
        <taxon>Culicinae</taxon>
        <taxon>Aedini</taxon>
        <taxon>Aedes</taxon>
        <taxon>Stegomyia</taxon>
    </lineage>
</organism>
<evidence type="ECO:0000313" key="2">
    <source>
        <dbReference type="EMBL" id="EAT47278.1"/>
    </source>
</evidence>
<gene>
    <name evidence="2" type="ORF">AaeL_AAEL001539</name>
</gene>
<dbReference type="eggNOG" id="ENOG502SY2T">
    <property type="taxonomic scope" value="Eukaryota"/>
</dbReference>
<feature type="compositionally biased region" description="Low complexity" evidence="1">
    <location>
        <begin position="1"/>
        <end position="30"/>
    </location>
</feature>
<dbReference type="AlphaFoldDB" id="Q17KX6"/>
<evidence type="ECO:0000313" key="3">
    <source>
        <dbReference type="Proteomes" id="UP000682892"/>
    </source>
</evidence>
<feature type="non-terminal residue" evidence="2">
    <location>
        <position position="1"/>
    </location>
</feature>
<feature type="region of interest" description="Disordered" evidence="1">
    <location>
        <begin position="1"/>
        <end position="58"/>
    </location>
</feature>
<reference evidence="2" key="3">
    <citation type="submission" date="2012-09" db="EMBL/GenBank/DDBJ databases">
        <authorList>
            <consortium name="VectorBase"/>
        </authorList>
    </citation>
    <scope>NUCLEOTIDE SEQUENCE</scope>
    <source>
        <strain evidence="2">Liverpool</strain>
    </source>
</reference>
<proteinExistence type="predicted"/>
<name>Q17KX6_AEDAE</name>
<reference evidence="2" key="1">
    <citation type="submission" date="2005-10" db="EMBL/GenBank/DDBJ databases">
        <authorList>
            <person name="Loftus B.J."/>
            <person name="Nene V.M."/>
            <person name="Hannick L.I."/>
            <person name="Bidwell S."/>
            <person name="Haas B."/>
            <person name="Amedeo P."/>
            <person name="Orvis J."/>
            <person name="Wortman J.R."/>
            <person name="White O.R."/>
            <person name="Salzberg S."/>
            <person name="Shumway M."/>
            <person name="Koo H."/>
            <person name="Zhao Y."/>
            <person name="Holmes M."/>
            <person name="Miller J."/>
            <person name="Schatz M."/>
            <person name="Pop M."/>
            <person name="Pai G."/>
            <person name="Utterback T."/>
            <person name="Rogers Y.-H."/>
            <person name="Kravitz S."/>
            <person name="Fraser C.M."/>
        </authorList>
    </citation>
    <scope>NUCLEOTIDE SEQUENCE</scope>
    <source>
        <strain evidence="2">Liverpool</strain>
    </source>
</reference>
<sequence>ILALSSSSPSSTVNGNLVSSSSSSSNSNSNQPNIPNTGAVVPASTTTTTTTEVYSTSNNENGKINVQVTVLVGTLADLKKHRSQNRSSVSPENGSLLSAQSLGSLTTGPNGQPLELSLVSTTTSSDHQYSSLHGNGNGSLMSASGIDKGGGISTVSSGNGSLVMSAAATAGSDAGTPSGTLNKFSGNTSDVVSDSTRSRRCCVVM</sequence>
<dbReference type="EMBL" id="CH477221">
    <property type="protein sequence ID" value="EAT47278.1"/>
    <property type="molecule type" value="Genomic_DNA"/>
</dbReference>
<dbReference type="PaxDb" id="7159-AAEL001539-PA"/>
<protein>
    <submittedName>
        <fullName evidence="2">AAEL001539-PA</fullName>
    </submittedName>
</protein>
<feature type="region of interest" description="Disordered" evidence="1">
    <location>
        <begin position="81"/>
        <end position="136"/>
    </location>
</feature>
<accession>Q17KX6</accession>
<dbReference type="STRING" id="7159.Q17KX6"/>
<reference evidence="2" key="2">
    <citation type="journal article" date="2007" name="Science">
        <title>Genome sequence of Aedes aegypti, a major arbovirus vector.</title>
        <authorList>
            <person name="Nene V."/>
            <person name="Wortman J.R."/>
            <person name="Lawson D."/>
            <person name="Haas B."/>
            <person name="Kodira C."/>
            <person name="Tu Z.J."/>
            <person name="Loftus B."/>
            <person name="Xi Z."/>
            <person name="Megy K."/>
            <person name="Grabherr M."/>
            <person name="Ren Q."/>
            <person name="Zdobnov E.M."/>
            <person name="Lobo N.F."/>
            <person name="Campbell K.S."/>
            <person name="Brown S.E."/>
            <person name="Bonaldo M.F."/>
            <person name="Zhu J."/>
            <person name="Sinkins S.P."/>
            <person name="Hogenkamp D.G."/>
            <person name="Amedeo P."/>
            <person name="Arensburger P."/>
            <person name="Atkinson P.W."/>
            <person name="Bidwell S."/>
            <person name="Biedler J."/>
            <person name="Birney E."/>
            <person name="Bruggner R.V."/>
            <person name="Costas J."/>
            <person name="Coy M.R."/>
            <person name="Crabtree J."/>
            <person name="Crawford M."/>
            <person name="Debruyn B."/>
            <person name="Decaprio D."/>
            <person name="Eiglmeier K."/>
            <person name="Eisenstadt E."/>
            <person name="El-Dorry H."/>
            <person name="Gelbart W.M."/>
            <person name="Gomes S.L."/>
            <person name="Hammond M."/>
            <person name="Hannick L.I."/>
            <person name="Hogan J.R."/>
            <person name="Holmes M.H."/>
            <person name="Jaffe D."/>
            <person name="Johnston J.S."/>
            <person name="Kennedy R.C."/>
            <person name="Koo H."/>
            <person name="Kravitz S."/>
            <person name="Kriventseva E.V."/>
            <person name="Kulp D."/>
            <person name="Labutti K."/>
            <person name="Lee E."/>
            <person name="Li S."/>
            <person name="Lovin D.D."/>
            <person name="Mao C."/>
            <person name="Mauceli E."/>
            <person name="Menck C.F."/>
            <person name="Miller J.R."/>
            <person name="Montgomery P."/>
            <person name="Mori A."/>
            <person name="Nascimento A.L."/>
            <person name="Naveira H.F."/>
            <person name="Nusbaum C."/>
            <person name="O'leary S."/>
            <person name="Orvis J."/>
            <person name="Pertea M."/>
            <person name="Quesneville H."/>
            <person name="Reidenbach K.R."/>
            <person name="Rogers Y.H."/>
            <person name="Roth C.W."/>
            <person name="Schneider J.R."/>
            <person name="Schatz M."/>
            <person name="Shumway M."/>
            <person name="Stanke M."/>
            <person name="Stinson E.O."/>
            <person name="Tubio J.M."/>
            <person name="Vanzee J.P."/>
            <person name="Verjovski-Almeida S."/>
            <person name="Werner D."/>
            <person name="White O."/>
            <person name="Wyder S."/>
            <person name="Zeng Q."/>
            <person name="Zhao Q."/>
            <person name="Zhao Y."/>
            <person name="Hill C.A."/>
            <person name="Raikhel A.S."/>
            <person name="Soares M.B."/>
            <person name="Knudson D.L."/>
            <person name="Lee N.H."/>
            <person name="Galagan J."/>
            <person name="Salzberg S.L."/>
            <person name="Paulsen I.T."/>
            <person name="Dimopoulos G."/>
            <person name="Collins F.H."/>
            <person name="Birren B."/>
            <person name="Fraser-Liggett C.M."/>
            <person name="Severson D.W."/>
        </authorList>
    </citation>
    <scope>NUCLEOTIDE SEQUENCE [LARGE SCALE GENOMIC DNA]</scope>
    <source>
        <strain evidence="2">Liverpool</strain>
    </source>
</reference>
<evidence type="ECO:0000256" key="1">
    <source>
        <dbReference type="SAM" id="MobiDB-lite"/>
    </source>
</evidence>
<feature type="compositionally biased region" description="Polar residues" evidence="1">
    <location>
        <begin position="126"/>
        <end position="136"/>
    </location>
</feature>
<dbReference type="Proteomes" id="UP000682892">
    <property type="component" value="Chromosome 3"/>
</dbReference>
<dbReference type="HOGENOM" id="CLU_1340432_0_0_1"/>
<feature type="compositionally biased region" description="Low complexity" evidence="1">
    <location>
        <begin position="94"/>
        <end position="108"/>
    </location>
</feature>